<evidence type="ECO:0000256" key="1">
    <source>
        <dbReference type="SAM" id="MobiDB-lite"/>
    </source>
</evidence>
<dbReference type="CDD" id="cd06257">
    <property type="entry name" value="DnaJ"/>
    <property type="match status" value="1"/>
</dbReference>
<dbReference type="Proteomes" id="UP001224775">
    <property type="component" value="Unassembled WGS sequence"/>
</dbReference>
<dbReference type="PROSITE" id="PS50076">
    <property type="entry name" value="DNAJ_2"/>
    <property type="match status" value="1"/>
</dbReference>
<reference evidence="3" key="1">
    <citation type="submission" date="2023-06" db="EMBL/GenBank/DDBJ databases">
        <title>Survivors Of The Sea: Transcriptome response of Skeletonema marinoi to long-term dormancy.</title>
        <authorList>
            <person name="Pinder M.I.M."/>
            <person name="Kourtchenko O."/>
            <person name="Robertson E.K."/>
            <person name="Larsson T."/>
            <person name="Maumus F."/>
            <person name="Osuna-Cruz C.M."/>
            <person name="Vancaester E."/>
            <person name="Stenow R."/>
            <person name="Vandepoele K."/>
            <person name="Ploug H."/>
            <person name="Bruchert V."/>
            <person name="Godhe A."/>
            <person name="Topel M."/>
        </authorList>
    </citation>
    <scope>NUCLEOTIDE SEQUENCE</scope>
    <source>
        <strain evidence="3">R05AC</strain>
    </source>
</reference>
<accession>A0AAD8YGZ3</accession>
<dbReference type="SUPFAM" id="SSF46565">
    <property type="entry name" value="Chaperone J-domain"/>
    <property type="match status" value="1"/>
</dbReference>
<dbReference type="InterPro" id="IPR036869">
    <property type="entry name" value="J_dom_sf"/>
</dbReference>
<dbReference type="PANTHER" id="PTHR24074">
    <property type="entry name" value="CO-CHAPERONE PROTEIN DJLA"/>
    <property type="match status" value="1"/>
</dbReference>
<comment type="caution">
    <text evidence="3">The sequence shown here is derived from an EMBL/GenBank/DDBJ whole genome shotgun (WGS) entry which is preliminary data.</text>
</comment>
<organism evidence="3 4">
    <name type="scientific">Skeletonema marinoi</name>
    <dbReference type="NCBI Taxonomy" id="267567"/>
    <lineage>
        <taxon>Eukaryota</taxon>
        <taxon>Sar</taxon>
        <taxon>Stramenopiles</taxon>
        <taxon>Ochrophyta</taxon>
        <taxon>Bacillariophyta</taxon>
        <taxon>Coscinodiscophyceae</taxon>
        <taxon>Thalassiosirophycidae</taxon>
        <taxon>Thalassiosirales</taxon>
        <taxon>Skeletonemataceae</taxon>
        <taxon>Skeletonema</taxon>
        <taxon>Skeletonema marinoi-dohrnii complex</taxon>
    </lineage>
</organism>
<dbReference type="PRINTS" id="PR00625">
    <property type="entry name" value="JDOMAIN"/>
</dbReference>
<sequence length="224" mass="25375">MISSRTIDSGRELTGWDLGSHIILSPILAAMLHPRAPSTSIKALLVVGSVFFGGANAFSAGNTGSTGQPQSSFSNNPPPLPSTTTPYEILGFDRFPEDFSLIQRRYREMARTYHPDRLVGPDATAEEREIANTNFQRINEAYDTLKTRQDEEEIEVIMMGGNGKRERKVKYKTSTEIREKNPNRVNYDRIVENQNRQNVKAESWIDRGIEYGRHNGDFGPVRRW</sequence>
<proteinExistence type="predicted"/>
<dbReference type="AlphaFoldDB" id="A0AAD8YGZ3"/>
<evidence type="ECO:0000313" key="3">
    <source>
        <dbReference type="EMBL" id="KAK1745937.1"/>
    </source>
</evidence>
<feature type="domain" description="J" evidence="2">
    <location>
        <begin position="85"/>
        <end position="191"/>
    </location>
</feature>
<name>A0AAD8YGZ3_9STRA</name>
<dbReference type="Gene3D" id="1.10.287.110">
    <property type="entry name" value="DnaJ domain"/>
    <property type="match status" value="1"/>
</dbReference>
<dbReference type="SMART" id="SM00271">
    <property type="entry name" value="DnaJ"/>
    <property type="match status" value="1"/>
</dbReference>
<dbReference type="EMBL" id="JATAAI010000005">
    <property type="protein sequence ID" value="KAK1745937.1"/>
    <property type="molecule type" value="Genomic_DNA"/>
</dbReference>
<evidence type="ECO:0000313" key="4">
    <source>
        <dbReference type="Proteomes" id="UP001224775"/>
    </source>
</evidence>
<dbReference type="InterPro" id="IPR001623">
    <property type="entry name" value="DnaJ_domain"/>
</dbReference>
<dbReference type="Pfam" id="PF00226">
    <property type="entry name" value="DnaJ"/>
    <property type="match status" value="1"/>
</dbReference>
<protein>
    <recommendedName>
        <fullName evidence="2">J domain-containing protein</fullName>
    </recommendedName>
</protein>
<keyword evidence="4" id="KW-1185">Reference proteome</keyword>
<evidence type="ECO:0000259" key="2">
    <source>
        <dbReference type="PROSITE" id="PS50076"/>
    </source>
</evidence>
<dbReference type="InterPro" id="IPR050817">
    <property type="entry name" value="DjlA_DnaK_co-chaperone"/>
</dbReference>
<feature type="region of interest" description="Disordered" evidence="1">
    <location>
        <begin position="62"/>
        <end position="85"/>
    </location>
</feature>
<gene>
    <name evidence="3" type="ORF">QTG54_003861</name>
</gene>